<dbReference type="EMBL" id="BPTR01000001">
    <property type="protein sequence ID" value="GJG27725.1"/>
    <property type="molecule type" value="Genomic_DNA"/>
</dbReference>
<proteinExistence type="predicted"/>
<evidence type="ECO:0000313" key="2">
    <source>
        <dbReference type="EMBL" id="GJG27725.1"/>
    </source>
</evidence>
<dbReference type="AlphaFoldDB" id="A0AA37HVQ8"/>
<gene>
    <name evidence="2" type="ORF">PRRU23_14250</name>
</gene>
<dbReference type="Proteomes" id="UP000887043">
    <property type="component" value="Unassembled WGS sequence"/>
</dbReference>
<comment type="caution">
    <text evidence="2">The sequence shown here is derived from an EMBL/GenBank/DDBJ whole genome shotgun (WGS) entry which is preliminary data.</text>
</comment>
<protein>
    <submittedName>
        <fullName evidence="2">Uncharacterized protein</fullName>
    </submittedName>
</protein>
<evidence type="ECO:0000256" key="1">
    <source>
        <dbReference type="SAM" id="MobiDB-lite"/>
    </source>
</evidence>
<organism evidence="2 3">
    <name type="scientific">Segatella bryantii</name>
    <name type="common">Prevotella bryantii</name>
    <dbReference type="NCBI Taxonomy" id="77095"/>
    <lineage>
        <taxon>Bacteria</taxon>
        <taxon>Pseudomonadati</taxon>
        <taxon>Bacteroidota</taxon>
        <taxon>Bacteroidia</taxon>
        <taxon>Bacteroidales</taxon>
        <taxon>Prevotellaceae</taxon>
        <taxon>Segatella</taxon>
    </lineage>
</organism>
<sequence length="74" mass="8563">MQKNKNLSNYNDMKIEEYRQAILEAMIQAKDKEGNPRIDAEGAKELLDDFTNEELEEGMPFNTPEETAEILLED</sequence>
<evidence type="ECO:0000313" key="3">
    <source>
        <dbReference type="Proteomes" id="UP000887043"/>
    </source>
</evidence>
<accession>A0AA37HVQ8</accession>
<name>A0AA37HVQ8_SEGBR</name>
<reference evidence="2" key="1">
    <citation type="submission" date="2021-08" db="EMBL/GenBank/DDBJ databases">
        <title>Prevotella lacticifex sp. nov., isolated from rumen of cow.</title>
        <authorList>
            <person name="Shinkai T."/>
            <person name="Ikeyama N."/>
            <person name="Kumagai M."/>
            <person name="Ohmori H."/>
            <person name="Sakamoto M."/>
            <person name="Ohkuma M."/>
            <person name="Mitsumori M."/>
        </authorList>
    </citation>
    <scope>NUCLEOTIDE SEQUENCE</scope>
    <source>
        <strain evidence="2">DSM 11371</strain>
    </source>
</reference>
<feature type="region of interest" description="Disordered" evidence="1">
    <location>
        <begin position="53"/>
        <end position="74"/>
    </location>
</feature>